<dbReference type="KEGG" id="daur:Daura_33075"/>
<gene>
    <name evidence="9" type="ORF">Daura_33075</name>
</gene>
<dbReference type="InterPro" id="IPR017853">
    <property type="entry name" value="GH"/>
</dbReference>
<dbReference type="Pfam" id="PF16355">
    <property type="entry name" value="DUF4982"/>
    <property type="match status" value="1"/>
</dbReference>
<organism evidence="9 10">
    <name type="scientific">Dactylosporangium aurantiacum</name>
    <dbReference type="NCBI Taxonomy" id="35754"/>
    <lineage>
        <taxon>Bacteria</taxon>
        <taxon>Bacillati</taxon>
        <taxon>Actinomycetota</taxon>
        <taxon>Actinomycetes</taxon>
        <taxon>Micromonosporales</taxon>
        <taxon>Micromonosporaceae</taxon>
        <taxon>Dactylosporangium</taxon>
    </lineage>
</organism>
<dbReference type="GO" id="GO:0005975">
    <property type="term" value="P:carbohydrate metabolic process"/>
    <property type="evidence" value="ECO:0007669"/>
    <property type="project" value="InterPro"/>
</dbReference>
<dbReference type="InterPro" id="IPR006103">
    <property type="entry name" value="Glyco_hydro_2_cat"/>
</dbReference>
<evidence type="ECO:0000313" key="10">
    <source>
        <dbReference type="Proteomes" id="UP001058003"/>
    </source>
</evidence>
<keyword evidence="3" id="KW-0326">Glycosidase</keyword>
<evidence type="ECO:0000256" key="2">
    <source>
        <dbReference type="ARBA" id="ARBA00022801"/>
    </source>
</evidence>
<evidence type="ECO:0000256" key="3">
    <source>
        <dbReference type="ARBA" id="ARBA00023295"/>
    </source>
</evidence>
<dbReference type="InterPro" id="IPR006101">
    <property type="entry name" value="Glyco_hydro_2"/>
</dbReference>
<evidence type="ECO:0000256" key="4">
    <source>
        <dbReference type="SAM" id="SignalP"/>
    </source>
</evidence>
<dbReference type="AlphaFoldDB" id="A0A9Q9I8W9"/>
<reference evidence="9" key="1">
    <citation type="submission" date="2021-04" db="EMBL/GenBank/DDBJ databases">
        <title>Dactylosporangium aurantiacum NRRL B-8018 full assembly.</title>
        <authorList>
            <person name="Hartkoorn R.C."/>
            <person name="Beaudoing E."/>
            <person name="Hot D."/>
        </authorList>
    </citation>
    <scope>NUCLEOTIDE SEQUENCE</scope>
    <source>
        <strain evidence="9">NRRL B-8018</strain>
    </source>
</reference>
<proteinExistence type="inferred from homology"/>
<feature type="domain" description="DUF4982" evidence="8">
    <location>
        <begin position="630"/>
        <end position="685"/>
    </location>
</feature>
<keyword evidence="2" id="KW-0378">Hydrolase</keyword>
<dbReference type="InterPro" id="IPR036156">
    <property type="entry name" value="Beta-gal/glucu_dom_sf"/>
</dbReference>
<evidence type="ECO:0000259" key="5">
    <source>
        <dbReference type="Pfam" id="PF00703"/>
    </source>
</evidence>
<evidence type="ECO:0000259" key="7">
    <source>
        <dbReference type="Pfam" id="PF02837"/>
    </source>
</evidence>
<dbReference type="PANTHER" id="PTHR42732">
    <property type="entry name" value="BETA-GALACTOSIDASE"/>
    <property type="match status" value="1"/>
</dbReference>
<dbReference type="Proteomes" id="UP001058003">
    <property type="component" value="Chromosome"/>
</dbReference>
<dbReference type="Gene3D" id="2.60.40.10">
    <property type="entry name" value="Immunoglobulins"/>
    <property type="match status" value="2"/>
</dbReference>
<dbReference type="SUPFAM" id="SSF49785">
    <property type="entry name" value="Galactose-binding domain-like"/>
    <property type="match status" value="1"/>
</dbReference>
<dbReference type="Gene3D" id="2.60.120.260">
    <property type="entry name" value="Galactose-binding domain-like"/>
    <property type="match status" value="1"/>
</dbReference>
<dbReference type="GO" id="GO:0004553">
    <property type="term" value="F:hydrolase activity, hydrolyzing O-glycosyl compounds"/>
    <property type="evidence" value="ECO:0007669"/>
    <property type="project" value="InterPro"/>
</dbReference>
<dbReference type="InterPro" id="IPR013783">
    <property type="entry name" value="Ig-like_fold"/>
</dbReference>
<dbReference type="InterPro" id="IPR006104">
    <property type="entry name" value="Glyco_hydro_2_N"/>
</dbReference>
<keyword evidence="4" id="KW-0732">Signal</keyword>
<feature type="domain" description="Glycoside hydrolase family 2 catalytic" evidence="6">
    <location>
        <begin position="317"/>
        <end position="608"/>
    </location>
</feature>
<dbReference type="EMBL" id="CP073767">
    <property type="protein sequence ID" value="UWZ51557.1"/>
    <property type="molecule type" value="Genomic_DNA"/>
</dbReference>
<feature type="signal peptide" evidence="4">
    <location>
        <begin position="1"/>
        <end position="21"/>
    </location>
</feature>
<dbReference type="RefSeq" id="WP_081970709.1">
    <property type="nucleotide sequence ID" value="NZ_CP073767.1"/>
</dbReference>
<dbReference type="Gene3D" id="3.20.20.80">
    <property type="entry name" value="Glycosidases"/>
    <property type="match status" value="1"/>
</dbReference>
<dbReference type="InterPro" id="IPR032311">
    <property type="entry name" value="DUF4982"/>
</dbReference>
<dbReference type="InterPro" id="IPR006102">
    <property type="entry name" value="Ig-like_GH2"/>
</dbReference>
<dbReference type="PRINTS" id="PR00132">
    <property type="entry name" value="GLHYDRLASE2"/>
</dbReference>
<dbReference type="InterPro" id="IPR008979">
    <property type="entry name" value="Galactose-bd-like_sf"/>
</dbReference>
<dbReference type="Pfam" id="PF00703">
    <property type="entry name" value="Glyco_hydro_2"/>
    <property type="match status" value="1"/>
</dbReference>
<feature type="domain" description="Glycosyl hydrolases family 2 sugar binding" evidence="7">
    <location>
        <begin position="87"/>
        <end position="186"/>
    </location>
</feature>
<accession>A0A9Q9I8W9</accession>
<dbReference type="SUPFAM" id="SSF49303">
    <property type="entry name" value="beta-Galactosidase/glucuronidase domain"/>
    <property type="match status" value="1"/>
</dbReference>
<feature type="domain" description="Glycoside hydrolase family 2 immunoglobulin-like beta-sandwich" evidence="5">
    <location>
        <begin position="207"/>
        <end position="309"/>
    </location>
</feature>
<sequence>MPRTLAWLVAAVMVVAANVVAAPGASAATYTPPALRQRVDLNSGWRFTKGDVAGAEAPAFNDGGWQQLSVPHTWNAADGADGGNNYYRGVGWYRRHYTVPASFAGKMLFLQFAGVNQVAEVWVNGTYLGRHAGGYSRFRFGATSALKVGQDNVIAVKVTNANNADIPPLSADYTFYGGIYRNVSLQVVDPLAVRMLDSAGPGVYLRQRSVTAASATVDVTTKLFNNNTSSRSVVVRTVITDATGTVVADASLPARTVAANAGVDVVQSVTIANPHRWDGLADPYLYKANVEISSGGQVTDVVTEPLGLRTFGVDANSGFTLNGRPYDLHGVNLHQDRAGVGWAVDDTQHTQDFDLIREIGASTVRMAHYQHDQKDYNLADERGLVVWAEIPLVNDTTDSAAFTANARQQLTELIRQNYNHPSIVFWGIGNEQRVDNAATNALLDQLAGLVDTEDPDRVSVYASCCVSDTGAVNNHAEASGYNKYFGWYNGSYNDLGGNLDNLHAANPSRRIALSEYGAGANTTQHALNPGAPSPGGQYHPEEYQALLHEASWKQLDARPYVWGTYVWNMFDFAADARNEGSQPGINDKGLVTRDRLTRKDAFYFYKASWATTPTLYITSRRWTQRTTAATELKVYSNAGTVTATLNGASLGARTSTDHIFKWTGVTLRPGANTVQVTATINGSQVTDTVTWTLS</sequence>
<evidence type="ECO:0000259" key="8">
    <source>
        <dbReference type="Pfam" id="PF16355"/>
    </source>
</evidence>
<dbReference type="PANTHER" id="PTHR42732:SF1">
    <property type="entry name" value="BETA-MANNOSIDASE"/>
    <property type="match status" value="1"/>
</dbReference>
<evidence type="ECO:0000313" key="9">
    <source>
        <dbReference type="EMBL" id="UWZ51557.1"/>
    </source>
</evidence>
<dbReference type="SUPFAM" id="SSF51445">
    <property type="entry name" value="(Trans)glycosidases"/>
    <property type="match status" value="1"/>
</dbReference>
<keyword evidence="10" id="KW-1185">Reference proteome</keyword>
<dbReference type="InterPro" id="IPR051913">
    <property type="entry name" value="GH2_Domain-Containing"/>
</dbReference>
<evidence type="ECO:0000259" key="6">
    <source>
        <dbReference type="Pfam" id="PF02836"/>
    </source>
</evidence>
<name>A0A9Q9I8W9_9ACTN</name>
<protein>
    <submittedName>
        <fullName evidence="9">Beta galactosidase jelly roll domain-containing protein</fullName>
    </submittedName>
</protein>
<comment type="similarity">
    <text evidence="1">Belongs to the glycosyl hydrolase 2 family.</text>
</comment>
<evidence type="ECO:0000256" key="1">
    <source>
        <dbReference type="ARBA" id="ARBA00007401"/>
    </source>
</evidence>
<dbReference type="Pfam" id="PF02836">
    <property type="entry name" value="Glyco_hydro_2_C"/>
    <property type="match status" value="1"/>
</dbReference>
<feature type="chain" id="PRO_5040463804" evidence="4">
    <location>
        <begin position="22"/>
        <end position="694"/>
    </location>
</feature>
<dbReference type="Pfam" id="PF02837">
    <property type="entry name" value="Glyco_hydro_2_N"/>
    <property type="match status" value="1"/>
</dbReference>